<organism evidence="1 2">
    <name type="scientific">Nosocomiicoccus ampullae</name>
    <dbReference type="NCBI Taxonomy" id="489910"/>
    <lineage>
        <taxon>Bacteria</taxon>
        <taxon>Bacillati</taxon>
        <taxon>Bacillota</taxon>
        <taxon>Bacilli</taxon>
        <taxon>Bacillales</taxon>
        <taxon>Staphylococcaceae</taxon>
        <taxon>Nosocomiicoccus</taxon>
    </lineage>
</organism>
<dbReference type="Proteomes" id="UP000579136">
    <property type="component" value="Unassembled WGS sequence"/>
</dbReference>
<dbReference type="AlphaFoldDB" id="A0A9Q2HFB7"/>
<dbReference type="RefSeq" id="WP_183673780.1">
    <property type="nucleotide sequence ID" value="NZ_CBCRYX010000015.1"/>
</dbReference>
<sequence length="222" mass="26039">MLFEVKNYIGDFIYKNDEFYTYYTMQKISSPIRQLDDAAEKFSAFLYRLGIRRSVRKFVVFINEEFHLYQAPDHQSIITRPQLRRALNQLTRHQRPANSATLELRDTLLKLNIKDTRPAKVLYQYEDLKKGLFCYKDGTVLENYNRVTLICPTCGNKTSIKDAVLQSAQDFNTLFPREKLTIPALYDFSGGLLSKYNLRKALSEACERHSQARGTYYTFPKR</sequence>
<keyword evidence="2" id="KW-1185">Reference proteome</keyword>
<gene>
    <name evidence="1" type="ORF">HNQ45_000857</name>
</gene>
<accession>A0A9Q2HFB7</accession>
<evidence type="ECO:0000313" key="2">
    <source>
        <dbReference type="Proteomes" id="UP000579136"/>
    </source>
</evidence>
<comment type="caution">
    <text evidence="1">The sequence shown here is derived from an EMBL/GenBank/DDBJ whole genome shotgun (WGS) entry which is preliminary data.</text>
</comment>
<reference evidence="1 2" key="1">
    <citation type="submission" date="2020-08" db="EMBL/GenBank/DDBJ databases">
        <title>Genomic Encyclopedia of Type Strains, Phase IV (KMG-IV): sequencing the most valuable type-strain genomes for metagenomic binning, comparative biology and taxonomic classification.</title>
        <authorList>
            <person name="Goeker M."/>
        </authorList>
    </citation>
    <scope>NUCLEOTIDE SEQUENCE [LARGE SCALE GENOMIC DNA]</scope>
    <source>
        <strain evidence="1 2">DSM 19163</strain>
    </source>
</reference>
<proteinExistence type="predicted"/>
<name>A0A9Q2HFB7_9STAP</name>
<evidence type="ECO:0000313" key="1">
    <source>
        <dbReference type="EMBL" id="MBB5175973.1"/>
    </source>
</evidence>
<dbReference type="EMBL" id="JACHHF010000004">
    <property type="protein sequence ID" value="MBB5175973.1"/>
    <property type="molecule type" value="Genomic_DNA"/>
</dbReference>
<protein>
    <submittedName>
        <fullName evidence="1">Uncharacterized protein</fullName>
    </submittedName>
</protein>